<keyword evidence="5" id="KW-0862">Zinc</keyword>
<dbReference type="PROSITE" id="PS52035">
    <property type="entry name" value="PEPTIDASE_M14"/>
    <property type="match status" value="1"/>
</dbReference>
<name>X0UMN3_9ZZZZ</name>
<dbReference type="PANTHER" id="PTHR11705:SF143">
    <property type="entry name" value="SLL0236 PROTEIN"/>
    <property type="match status" value="1"/>
</dbReference>
<comment type="caution">
    <text evidence="8">The sequence shown here is derived from an EMBL/GenBank/DDBJ whole genome shotgun (WGS) entry which is preliminary data.</text>
</comment>
<reference evidence="8" key="1">
    <citation type="journal article" date="2014" name="Front. Microbiol.">
        <title>High frequency of phylogenetically diverse reductive dehalogenase-homologous genes in deep subseafloor sedimentary metagenomes.</title>
        <authorList>
            <person name="Kawai M."/>
            <person name="Futagami T."/>
            <person name="Toyoda A."/>
            <person name="Takaki Y."/>
            <person name="Nishi S."/>
            <person name="Hori S."/>
            <person name="Arai W."/>
            <person name="Tsubouchi T."/>
            <person name="Morono Y."/>
            <person name="Uchiyama I."/>
            <person name="Ito T."/>
            <person name="Fujiyama A."/>
            <person name="Inagaki F."/>
            <person name="Takami H."/>
        </authorList>
    </citation>
    <scope>NUCLEOTIDE SEQUENCE</scope>
    <source>
        <strain evidence="8">Expedition CK06-06</strain>
    </source>
</reference>
<protein>
    <recommendedName>
        <fullName evidence="7">Peptidase M14 domain-containing protein</fullName>
    </recommendedName>
</protein>
<gene>
    <name evidence="8" type="ORF">S01H1_43498</name>
</gene>
<evidence type="ECO:0000256" key="4">
    <source>
        <dbReference type="ARBA" id="ARBA00022801"/>
    </source>
</evidence>
<keyword evidence="3" id="KW-0645">Protease</keyword>
<feature type="domain" description="Peptidase M14" evidence="7">
    <location>
        <begin position="33"/>
        <end position="266"/>
    </location>
</feature>
<dbReference type="SMART" id="SM00631">
    <property type="entry name" value="Zn_pept"/>
    <property type="match status" value="1"/>
</dbReference>
<dbReference type="GO" id="GO:0005615">
    <property type="term" value="C:extracellular space"/>
    <property type="evidence" value="ECO:0007669"/>
    <property type="project" value="TreeGrafter"/>
</dbReference>
<accession>X0UMN3</accession>
<feature type="non-terminal residue" evidence="8">
    <location>
        <position position="1"/>
    </location>
</feature>
<sequence>EEKMTRRILFLLMVFLCFSPAYTAQSNELKFDTYHRPEDINSILRSWNSKYPQLTSIIPIGKSVEQTDLLALRIAANTNESPDPNSRPAVFVTANLEGFHLVGTEAALLLAEKLLTKFGSDENITQLLTDITVYIAPLLNPDTTQEYFARVRYQRIRNSVRIDEDMDDRVDEDGFDDLNRDGMITMMRIKDPEGKWIPDPSESRLMRLADPKKGESGIYKMYTEGLDNDEDGLYNEDPPGGIELNRNFPHDFEFYIKTAGLWPVSS</sequence>
<evidence type="ECO:0000259" key="7">
    <source>
        <dbReference type="PROSITE" id="PS52035"/>
    </source>
</evidence>
<organism evidence="8">
    <name type="scientific">marine sediment metagenome</name>
    <dbReference type="NCBI Taxonomy" id="412755"/>
    <lineage>
        <taxon>unclassified sequences</taxon>
        <taxon>metagenomes</taxon>
        <taxon>ecological metagenomes</taxon>
    </lineage>
</organism>
<comment type="similarity">
    <text evidence="2">Belongs to the peptidase M14 family.</text>
</comment>
<dbReference type="GO" id="GO:0004181">
    <property type="term" value="F:metallocarboxypeptidase activity"/>
    <property type="evidence" value="ECO:0007669"/>
    <property type="project" value="InterPro"/>
</dbReference>
<evidence type="ECO:0000256" key="1">
    <source>
        <dbReference type="ARBA" id="ARBA00001947"/>
    </source>
</evidence>
<evidence type="ECO:0000256" key="2">
    <source>
        <dbReference type="ARBA" id="ARBA00005988"/>
    </source>
</evidence>
<dbReference type="InterPro" id="IPR000834">
    <property type="entry name" value="Peptidase_M14"/>
</dbReference>
<evidence type="ECO:0000256" key="6">
    <source>
        <dbReference type="ARBA" id="ARBA00023049"/>
    </source>
</evidence>
<dbReference type="AlphaFoldDB" id="X0UMN3"/>
<evidence type="ECO:0000256" key="3">
    <source>
        <dbReference type="ARBA" id="ARBA00022670"/>
    </source>
</evidence>
<keyword evidence="4" id="KW-0378">Hydrolase</keyword>
<dbReference type="PANTHER" id="PTHR11705">
    <property type="entry name" value="PROTEASE FAMILY M14 CARBOXYPEPTIDASE A,B"/>
    <property type="match status" value="1"/>
</dbReference>
<dbReference type="EMBL" id="BARS01027715">
    <property type="protein sequence ID" value="GAG00552.1"/>
    <property type="molecule type" value="Genomic_DNA"/>
</dbReference>
<dbReference type="GO" id="GO:0008270">
    <property type="term" value="F:zinc ion binding"/>
    <property type="evidence" value="ECO:0007669"/>
    <property type="project" value="InterPro"/>
</dbReference>
<dbReference type="Pfam" id="PF00246">
    <property type="entry name" value="Peptidase_M14"/>
    <property type="match status" value="1"/>
</dbReference>
<comment type="cofactor">
    <cofactor evidence="1">
        <name>Zn(2+)</name>
        <dbReference type="ChEBI" id="CHEBI:29105"/>
    </cofactor>
</comment>
<proteinExistence type="inferred from homology"/>
<evidence type="ECO:0000313" key="8">
    <source>
        <dbReference type="EMBL" id="GAG00552.1"/>
    </source>
</evidence>
<feature type="non-terminal residue" evidence="8">
    <location>
        <position position="266"/>
    </location>
</feature>
<dbReference type="SUPFAM" id="SSF53187">
    <property type="entry name" value="Zn-dependent exopeptidases"/>
    <property type="match status" value="1"/>
</dbReference>
<keyword evidence="6" id="KW-0482">Metalloprotease</keyword>
<dbReference type="GO" id="GO:0006508">
    <property type="term" value="P:proteolysis"/>
    <property type="evidence" value="ECO:0007669"/>
    <property type="project" value="UniProtKB-KW"/>
</dbReference>
<dbReference type="Gene3D" id="3.40.630.10">
    <property type="entry name" value="Zn peptidases"/>
    <property type="match status" value="1"/>
</dbReference>
<evidence type="ECO:0000256" key="5">
    <source>
        <dbReference type="ARBA" id="ARBA00022833"/>
    </source>
</evidence>